<name>A0AA39QTW7_9LECA</name>
<comment type="caution">
    <text evidence="1">The sequence shown here is derived from an EMBL/GenBank/DDBJ whole genome shotgun (WGS) entry which is preliminary data.</text>
</comment>
<keyword evidence="2" id="KW-1185">Reference proteome</keyword>
<dbReference type="AlphaFoldDB" id="A0AA39QTW7"/>
<evidence type="ECO:0000313" key="2">
    <source>
        <dbReference type="Proteomes" id="UP001166286"/>
    </source>
</evidence>
<reference evidence="1" key="1">
    <citation type="submission" date="2023-03" db="EMBL/GenBank/DDBJ databases">
        <title>Complete genome of Cladonia borealis.</title>
        <authorList>
            <person name="Park H."/>
        </authorList>
    </citation>
    <scope>NUCLEOTIDE SEQUENCE</scope>
    <source>
        <strain evidence="1">ANT050790</strain>
    </source>
</reference>
<gene>
    <name evidence="1" type="ORF">JMJ35_008466</name>
</gene>
<sequence>MPSCGFRPRSTKDESNMGQERICGIGCPSPLWFGTYPTTNTAEDTQYEPATHVQLNFSLLQDGQPKTPSSDQFDEIMSLFAHCTSERDNALDSRTYFIISYLVNNNVSVAHQRPSLALESPDVRTSYLAPQRRNAHHGMAFRRNKIGTSFEFLRD</sequence>
<dbReference type="EMBL" id="JAFEKC020000019">
    <property type="protein sequence ID" value="KAK0509095.1"/>
    <property type="molecule type" value="Genomic_DNA"/>
</dbReference>
<dbReference type="Proteomes" id="UP001166286">
    <property type="component" value="Unassembled WGS sequence"/>
</dbReference>
<protein>
    <submittedName>
        <fullName evidence="1">Uncharacterized protein</fullName>
    </submittedName>
</protein>
<evidence type="ECO:0000313" key="1">
    <source>
        <dbReference type="EMBL" id="KAK0509095.1"/>
    </source>
</evidence>
<proteinExistence type="predicted"/>
<accession>A0AA39QTW7</accession>
<organism evidence="1 2">
    <name type="scientific">Cladonia borealis</name>
    <dbReference type="NCBI Taxonomy" id="184061"/>
    <lineage>
        <taxon>Eukaryota</taxon>
        <taxon>Fungi</taxon>
        <taxon>Dikarya</taxon>
        <taxon>Ascomycota</taxon>
        <taxon>Pezizomycotina</taxon>
        <taxon>Lecanoromycetes</taxon>
        <taxon>OSLEUM clade</taxon>
        <taxon>Lecanoromycetidae</taxon>
        <taxon>Lecanorales</taxon>
        <taxon>Lecanorineae</taxon>
        <taxon>Cladoniaceae</taxon>
        <taxon>Cladonia</taxon>
    </lineage>
</organism>